<evidence type="ECO:0000313" key="1">
    <source>
        <dbReference type="EMBL" id="SVE08958.1"/>
    </source>
</evidence>
<sequence length="91" mass="9839">MALTSYLGLDRFGNKIKIDRGGLEVTGSSTFSGSKFEFTGSLDAQSVKQGGTEFVTFDTLEKMVVTNTTSTIMDFEIITDQNNEVLVTGAQ</sequence>
<reference evidence="1" key="1">
    <citation type="submission" date="2018-05" db="EMBL/GenBank/DDBJ databases">
        <authorList>
            <person name="Lanie J.A."/>
            <person name="Ng W.-L."/>
            <person name="Kazmierczak K.M."/>
            <person name="Andrzejewski T.M."/>
            <person name="Davidsen T.M."/>
            <person name="Wayne K.J."/>
            <person name="Tettelin H."/>
            <person name="Glass J.I."/>
            <person name="Rusch D."/>
            <person name="Podicherti R."/>
            <person name="Tsui H.-C.T."/>
            <person name="Winkler M.E."/>
        </authorList>
    </citation>
    <scope>NUCLEOTIDE SEQUENCE</scope>
</reference>
<protein>
    <submittedName>
        <fullName evidence="1">Uncharacterized protein</fullName>
    </submittedName>
</protein>
<name>A0A383APA9_9ZZZZ</name>
<dbReference type="AlphaFoldDB" id="A0A383APA9"/>
<dbReference type="EMBL" id="UINC01193368">
    <property type="protein sequence ID" value="SVE08958.1"/>
    <property type="molecule type" value="Genomic_DNA"/>
</dbReference>
<proteinExistence type="predicted"/>
<gene>
    <name evidence="1" type="ORF">METZ01_LOCUS461812</name>
</gene>
<accession>A0A383APA9</accession>
<organism evidence="1">
    <name type="scientific">marine metagenome</name>
    <dbReference type="NCBI Taxonomy" id="408172"/>
    <lineage>
        <taxon>unclassified sequences</taxon>
        <taxon>metagenomes</taxon>
        <taxon>ecological metagenomes</taxon>
    </lineage>
</organism>